<dbReference type="InterPro" id="IPR043170">
    <property type="entry name" value="PTPA_C_lid"/>
</dbReference>
<comment type="caution">
    <text evidence="7">The sequence shown here is derived from an EMBL/GenBank/DDBJ whole genome shotgun (WGS) entry which is preliminary data.</text>
</comment>
<dbReference type="SUPFAM" id="SSF140984">
    <property type="entry name" value="PTPA-like"/>
    <property type="match status" value="1"/>
</dbReference>
<evidence type="ECO:0000256" key="1">
    <source>
        <dbReference type="ARBA" id="ARBA00000971"/>
    </source>
</evidence>
<keyword evidence="4 6" id="KW-0697">Rotamase</keyword>
<comment type="subcellular location">
    <subcellularLocation>
        <location evidence="2 6">Cytoplasm</location>
    </subcellularLocation>
</comment>
<organism evidence="7 8">
    <name type="scientific">Helicostylum pulchrum</name>
    <dbReference type="NCBI Taxonomy" id="562976"/>
    <lineage>
        <taxon>Eukaryota</taxon>
        <taxon>Fungi</taxon>
        <taxon>Fungi incertae sedis</taxon>
        <taxon>Mucoromycota</taxon>
        <taxon>Mucoromycotina</taxon>
        <taxon>Mucoromycetes</taxon>
        <taxon>Mucorales</taxon>
        <taxon>Mucorineae</taxon>
        <taxon>Mucoraceae</taxon>
        <taxon>Helicostylum</taxon>
    </lineage>
</organism>
<keyword evidence="3 6" id="KW-0963">Cytoplasm</keyword>
<evidence type="ECO:0000313" key="8">
    <source>
        <dbReference type="Proteomes" id="UP001476247"/>
    </source>
</evidence>
<dbReference type="EMBL" id="BAABUJ010000033">
    <property type="protein sequence ID" value="GAA5804204.1"/>
    <property type="molecule type" value="Genomic_DNA"/>
</dbReference>
<protein>
    <recommendedName>
        <fullName evidence="6">Serine/threonine-protein phosphatase 2A activator</fullName>
        <ecNumber evidence="6">5.2.1.8</ecNumber>
    </recommendedName>
    <alternativeName>
        <fullName evidence="6">Phosphotyrosyl phosphatase activator</fullName>
    </alternativeName>
</protein>
<dbReference type="Pfam" id="PF03095">
    <property type="entry name" value="PTPA"/>
    <property type="match status" value="1"/>
</dbReference>
<evidence type="ECO:0000313" key="7">
    <source>
        <dbReference type="EMBL" id="GAA5804204.1"/>
    </source>
</evidence>
<evidence type="ECO:0000256" key="6">
    <source>
        <dbReference type="RuleBase" id="RU361210"/>
    </source>
</evidence>
<keyword evidence="8" id="KW-1185">Reference proteome</keyword>
<dbReference type="InterPro" id="IPR037218">
    <property type="entry name" value="PTPA_sf"/>
</dbReference>
<dbReference type="PANTHER" id="PTHR10012:SF5">
    <property type="entry name" value="SERINE_THREONINE-PROTEIN PHOSPHATASE 2A ACTIVATOR 2"/>
    <property type="match status" value="1"/>
</dbReference>
<dbReference type="CDD" id="cd04087">
    <property type="entry name" value="PTPA"/>
    <property type="match status" value="1"/>
</dbReference>
<dbReference type="Proteomes" id="UP001476247">
    <property type="component" value="Unassembled WGS sequence"/>
</dbReference>
<reference evidence="7 8" key="1">
    <citation type="submission" date="2024-04" db="EMBL/GenBank/DDBJ databases">
        <title>genome sequences of Mucor flavus KT1a and Helicostylum pulchrum KT1b strains isolation_sourced from the surface of a dry-aged beef.</title>
        <authorList>
            <person name="Toyotome T."/>
            <person name="Hosono M."/>
            <person name="Torimaru M."/>
            <person name="Fukuda K."/>
            <person name="Mikami N."/>
        </authorList>
    </citation>
    <scope>NUCLEOTIDE SEQUENCE [LARGE SCALE GENOMIC DNA]</scope>
    <source>
        <strain evidence="7 8">KT1b</strain>
    </source>
</reference>
<evidence type="ECO:0000256" key="2">
    <source>
        <dbReference type="ARBA" id="ARBA00004496"/>
    </source>
</evidence>
<comment type="similarity">
    <text evidence="6">Belongs to the PTPA-type PPIase family.</text>
</comment>
<gene>
    <name evidence="7" type="ORF">HPULCUR_009691</name>
</gene>
<keyword evidence="5 6" id="KW-0413">Isomerase</keyword>
<dbReference type="Gene3D" id="1.20.120.1150">
    <property type="match status" value="1"/>
</dbReference>
<evidence type="ECO:0000256" key="3">
    <source>
        <dbReference type="ARBA" id="ARBA00022490"/>
    </source>
</evidence>
<dbReference type="PANTHER" id="PTHR10012">
    <property type="entry name" value="SERINE/THREONINE-PROTEIN PHOSPHATASE 2A REGULATORY SUBUNIT B"/>
    <property type="match status" value="1"/>
</dbReference>
<dbReference type="PIRSF" id="PIRSF016325">
    <property type="entry name" value="Phstyr_phstse_ac"/>
    <property type="match status" value="1"/>
</dbReference>
<dbReference type="InterPro" id="IPR004327">
    <property type="entry name" value="Phstyr_phstse_ac"/>
</dbReference>
<accession>A0ABP9YB66</accession>
<dbReference type="EC" id="5.2.1.8" evidence="6"/>
<evidence type="ECO:0000256" key="4">
    <source>
        <dbReference type="ARBA" id="ARBA00023110"/>
    </source>
</evidence>
<evidence type="ECO:0000256" key="5">
    <source>
        <dbReference type="ARBA" id="ARBA00023235"/>
    </source>
</evidence>
<sequence length="364" mass="41803">MEYVQPSKRIVSKEDLDEFLVSDVYKEYVAYIERLNDSVKNMKIDSDVEVSKNVQQILDILDTLLRWVNEIPPVENSKSRFGNPAFRTFYEKVKESVPELFKDLVPEEAIKEVGKYFYESFGNDKRIDYGTGHEANFMAWLLCLEKLKVINENDDKAIILRVFVNGGDSRYIKLMRQLQFDYWLEPAGSHGVWGLDDYHFLPFLFGAAQLLNHKHIKPKAIHDSDIVEQFSDSYMYLACIHFINTVKTTASLRWHSPMLDDISACKTWIKVNEGMVKMYKAEVLAKLPIMQHFMFGSLIHFKGGHDQTEEMEDDCGHIHENKKSAEEGAVFALGQEYPDCCGIPVPSAIAAAALKSKPRPLPFD</sequence>
<comment type="catalytic activity">
    <reaction evidence="1 6">
        <text>[protein]-peptidylproline (omega=180) = [protein]-peptidylproline (omega=0)</text>
        <dbReference type="Rhea" id="RHEA:16237"/>
        <dbReference type="Rhea" id="RHEA-COMP:10747"/>
        <dbReference type="Rhea" id="RHEA-COMP:10748"/>
        <dbReference type="ChEBI" id="CHEBI:83833"/>
        <dbReference type="ChEBI" id="CHEBI:83834"/>
        <dbReference type="EC" id="5.2.1.8"/>
    </reaction>
</comment>
<proteinExistence type="inferred from homology"/>
<comment type="function">
    <text evidence="6">PPIases accelerate the folding of proteins. It catalyzes the cis-trans isomerization of proline imidic peptide bonds in oligopeptides.</text>
</comment>
<name>A0ABP9YB66_9FUNG</name>